<keyword evidence="3" id="KW-1185">Reference proteome</keyword>
<dbReference type="KEGG" id="stp:Strop_3257"/>
<accession>A4XDN3</accession>
<dbReference type="PROSITE" id="PS51257">
    <property type="entry name" value="PROKAR_LIPOPROTEIN"/>
    <property type="match status" value="1"/>
</dbReference>
<organism evidence="2 3">
    <name type="scientific">Salinispora tropica (strain ATCC BAA-916 / DSM 44818 / JCM 13857 / NBRC 105044 / CNB-440)</name>
    <dbReference type="NCBI Taxonomy" id="369723"/>
    <lineage>
        <taxon>Bacteria</taxon>
        <taxon>Bacillati</taxon>
        <taxon>Actinomycetota</taxon>
        <taxon>Actinomycetes</taxon>
        <taxon>Micromonosporales</taxon>
        <taxon>Micromonosporaceae</taxon>
        <taxon>Salinispora</taxon>
    </lineage>
</organism>
<gene>
    <name evidence="2" type="ordered locus">Strop_3257</name>
</gene>
<sequence length="175" mass="17994">MTYRRLALGVLGGSLLVTLLGCGGDEPAESAEEAPAVESATKARERVQAYLDAVAAKDVAAGRSQFCAVMQPAFDAVATGPSGDFADHFEVSQAQITEVGPGPRGEEVSARVLVTTDADEVIRPLLFTVTRDGADWCIASETPGSTAPASTGTLEPTETQPPPSPQSEPAPLSAP</sequence>
<dbReference type="HOGENOM" id="CLU_1516220_0_0_11"/>
<dbReference type="Proteomes" id="UP000000235">
    <property type="component" value="Chromosome"/>
</dbReference>
<evidence type="ECO:0000313" key="2">
    <source>
        <dbReference type="EMBL" id="ABP55691.1"/>
    </source>
</evidence>
<feature type="compositionally biased region" description="Pro residues" evidence="1">
    <location>
        <begin position="159"/>
        <end position="175"/>
    </location>
</feature>
<dbReference type="EMBL" id="CP000667">
    <property type="protein sequence ID" value="ABP55691.1"/>
    <property type="molecule type" value="Genomic_DNA"/>
</dbReference>
<protein>
    <recommendedName>
        <fullName evidence="4">DUF4878 domain-containing protein</fullName>
    </recommendedName>
</protein>
<dbReference type="eggNOG" id="ENOG5032HFW">
    <property type="taxonomic scope" value="Bacteria"/>
</dbReference>
<dbReference type="AlphaFoldDB" id="A4XDN3"/>
<evidence type="ECO:0008006" key="4">
    <source>
        <dbReference type="Google" id="ProtNLM"/>
    </source>
</evidence>
<reference evidence="3" key="1">
    <citation type="journal article" date="2007" name="Proc. Natl. Acad. Sci. U.S.A.">
        <title>Genome sequencing reveals complex secondary metabolome in the marine actinomycete Salinispora tropica.</title>
        <authorList>
            <person name="Udwary D.W."/>
            <person name="Zeigler L."/>
            <person name="Asolkar R.N."/>
            <person name="Singan V."/>
            <person name="Lapidus A."/>
            <person name="Fenical W."/>
            <person name="Jensen P.R."/>
            <person name="Moore B.S."/>
        </authorList>
    </citation>
    <scope>NUCLEOTIDE SEQUENCE [LARGE SCALE GENOMIC DNA]</scope>
    <source>
        <strain evidence="3">ATCC BAA-916 / DSM 44818 / CNB-440</strain>
    </source>
</reference>
<dbReference type="STRING" id="369723.Strop_3257"/>
<name>A4XDN3_SALTO</name>
<evidence type="ECO:0000256" key="1">
    <source>
        <dbReference type="SAM" id="MobiDB-lite"/>
    </source>
</evidence>
<feature type="compositionally biased region" description="Polar residues" evidence="1">
    <location>
        <begin position="142"/>
        <end position="152"/>
    </location>
</feature>
<feature type="region of interest" description="Disordered" evidence="1">
    <location>
        <begin position="138"/>
        <end position="175"/>
    </location>
</feature>
<evidence type="ECO:0000313" key="3">
    <source>
        <dbReference type="Proteomes" id="UP000000235"/>
    </source>
</evidence>
<proteinExistence type="predicted"/>